<accession>A0AB36F9R7</accession>
<evidence type="ECO:0000313" key="2">
    <source>
        <dbReference type="Proteomes" id="UP000050495"/>
    </source>
</evidence>
<dbReference type="EMBL" id="LJEY02000219">
    <property type="protein sequence ID" value="OEH09354.1"/>
    <property type="molecule type" value="Genomic_DNA"/>
</dbReference>
<reference evidence="1 2" key="1">
    <citation type="submission" date="2016-04" db="EMBL/GenBank/DDBJ databases">
        <authorList>
            <person name="Osei Sekyere J."/>
            <person name="Sivertsen A."/>
            <person name="Pedersen A.T."/>
            <person name="Sundsfjord A."/>
        </authorList>
    </citation>
    <scope>NUCLEOTIDE SEQUENCE [LARGE SCALE GENOMIC DNA]</scope>
    <source>
        <strain evidence="1 2">ST435:939705067</strain>
    </source>
</reference>
<organism evidence="1 2">
    <name type="scientific">Enterobacter asburiae</name>
    <dbReference type="NCBI Taxonomy" id="61645"/>
    <lineage>
        <taxon>Bacteria</taxon>
        <taxon>Pseudomonadati</taxon>
        <taxon>Pseudomonadota</taxon>
        <taxon>Gammaproteobacteria</taxon>
        <taxon>Enterobacterales</taxon>
        <taxon>Enterobacteriaceae</taxon>
        <taxon>Enterobacter</taxon>
        <taxon>Enterobacter cloacae complex</taxon>
    </lineage>
</organism>
<proteinExistence type="predicted"/>
<comment type="caution">
    <text evidence="1">The sequence shown here is derived from an EMBL/GenBank/DDBJ whole genome shotgun (WGS) entry which is preliminary data.</text>
</comment>
<protein>
    <submittedName>
        <fullName evidence="1">Uncharacterized protein</fullName>
    </submittedName>
</protein>
<evidence type="ECO:0000313" key="1">
    <source>
        <dbReference type="EMBL" id="OEH09354.1"/>
    </source>
</evidence>
<dbReference type="Proteomes" id="UP000050495">
    <property type="component" value="Unassembled WGS sequence"/>
</dbReference>
<gene>
    <name evidence="1" type="ORF">AN696_0205405</name>
</gene>
<dbReference type="AlphaFoldDB" id="A0AB36F9R7"/>
<sequence length="51" mass="5965">MDDSLPDFDGFVVRGFWKCGKREDICMDIVDNLRIIHKKTRRSGFFANRSA</sequence>
<name>A0AB36F9R7_ENTAS</name>